<dbReference type="Gene3D" id="1.20.1250.20">
    <property type="entry name" value="MFS general substrate transporter like domains"/>
    <property type="match status" value="1"/>
</dbReference>
<dbReference type="Proteomes" id="UP001597023">
    <property type="component" value="Unassembled WGS sequence"/>
</dbReference>
<comment type="subcellular location">
    <subcellularLocation>
        <location evidence="1">Cell membrane</location>
        <topology evidence="1">Multi-pass membrane protein</topology>
    </subcellularLocation>
</comment>
<sequence>MLRDDEEVTGAPGGRRERALTLCVVCSALFLALLDSTVVGLALPTVRRDLGADLTGLQWVVAGYVCPYAALLLTGGFLGDRYGRRRVFLAGMAVFTAGSLLCAAAGSVTVLAAGRAVQGVGAAAVTPQTLALLSQVFPGERERAKALSTWSAVSGLALLLGPVAGGSSAELLGWRSVFLLNVPVGLFALAVGRWLPGPVAAGPGRPLDGPGQVLLVACLGAATYGLVEGPRAGWSAPPVATALTLTCAAALALLRVERRTAHPALRLDFFRGRVFTGATSVTFLMAVALNAAYLVLSLRLQVLDGTSPGQAGVRLLPTMAAIVVGAVVAGRLARRPVPWRPVAAGTALAGVALLAVAALASGHPYAVWWPGAALMGLGMGLVMSPNNAALLGGVRPEDTAQAAAVGGVGQQVGALLGVASLGAVLGPAALTGRSLTATARAELTTGLRHGLLLAGLCCLLATTATLLLTRAPRPHPVPEVADHT</sequence>
<feature type="transmembrane region" description="Helical" evidence="6">
    <location>
        <begin position="450"/>
        <end position="468"/>
    </location>
</feature>
<keyword evidence="9" id="KW-1185">Reference proteome</keyword>
<evidence type="ECO:0000313" key="8">
    <source>
        <dbReference type="EMBL" id="MFD0319169.1"/>
    </source>
</evidence>
<dbReference type="InterPro" id="IPR036259">
    <property type="entry name" value="MFS_trans_sf"/>
</dbReference>
<organism evidence="8 9">
    <name type="scientific">Streptomyces flavalbus</name>
    <dbReference type="NCBI Taxonomy" id="2665155"/>
    <lineage>
        <taxon>Bacteria</taxon>
        <taxon>Bacillati</taxon>
        <taxon>Actinomycetota</taxon>
        <taxon>Actinomycetes</taxon>
        <taxon>Kitasatosporales</taxon>
        <taxon>Streptomycetaceae</taxon>
        <taxon>Streptomyces</taxon>
    </lineage>
</organism>
<keyword evidence="4 6" id="KW-0472">Membrane</keyword>
<feature type="transmembrane region" description="Helical" evidence="6">
    <location>
        <begin position="311"/>
        <end position="330"/>
    </location>
</feature>
<feature type="transmembrane region" description="Helical" evidence="6">
    <location>
        <begin position="342"/>
        <end position="361"/>
    </location>
</feature>
<keyword evidence="2 6" id="KW-0812">Transmembrane</keyword>
<feature type="transmembrane region" description="Helical" evidence="6">
    <location>
        <begin position="177"/>
        <end position="195"/>
    </location>
</feature>
<evidence type="ECO:0000256" key="5">
    <source>
        <dbReference type="ARBA" id="ARBA00023251"/>
    </source>
</evidence>
<feature type="transmembrane region" description="Helical" evidence="6">
    <location>
        <begin position="20"/>
        <end position="44"/>
    </location>
</feature>
<dbReference type="Gene3D" id="1.20.1720.10">
    <property type="entry name" value="Multidrug resistance protein D"/>
    <property type="match status" value="1"/>
</dbReference>
<feature type="domain" description="Major facilitator superfamily (MFS) profile" evidence="7">
    <location>
        <begin position="21"/>
        <end position="473"/>
    </location>
</feature>
<comment type="caution">
    <text evidence="8">The sequence shown here is derived from an EMBL/GenBank/DDBJ whole genome shotgun (WGS) entry which is preliminary data.</text>
</comment>
<feature type="transmembrane region" description="Helical" evidence="6">
    <location>
        <begin position="233"/>
        <end position="254"/>
    </location>
</feature>
<feature type="transmembrane region" description="Helical" evidence="6">
    <location>
        <begin position="274"/>
        <end position="296"/>
    </location>
</feature>
<keyword evidence="5" id="KW-0046">Antibiotic resistance</keyword>
<dbReference type="SUPFAM" id="SSF103473">
    <property type="entry name" value="MFS general substrate transporter"/>
    <property type="match status" value="1"/>
</dbReference>
<dbReference type="Pfam" id="PF07690">
    <property type="entry name" value="MFS_1"/>
    <property type="match status" value="1"/>
</dbReference>
<dbReference type="PANTHER" id="PTHR42718:SF40">
    <property type="entry name" value="METHYLENOMYCIN A RESISTANCE PROTEIN"/>
    <property type="match status" value="1"/>
</dbReference>
<dbReference type="CDD" id="cd17321">
    <property type="entry name" value="MFS_MMR_MDR_like"/>
    <property type="match status" value="1"/>
</dbReference>
<keyword evidence="3 6" id="KW-1133">Transmembrane helix</keyword>
<evidence type="ECO:0000256" key="6">
    <source>
        <dbReference type="SAM" id="Phobius"/>
    </source>
</evidence>
<feature type="transmembrane region" description="Helical" evidence="6">
    <location>
        <begin position="412"/>
        <end position="430"/>
    </location>
</feature>
<dbReference type="PANTHER" id="PTHR42718">
    <property type="entry name" value="MAJOR FACILITATOR SUPERFAMILY MULTIDRUG TRANSPORTER MFSC"/>
    <property type="match status" value="1"/>
</dbReference>
<evidence type="ECO:0000256" key="4">
    <source>
        <dbReference type="ARBA" id="ARBA00023136"/>
    </source>
</evidence>
<dbReference type="PROSITE" id="PS50850">
    <property type="entry name" value="MFS"/>
    <property type="match status" value="1"/>
</dbReference>
<dbReference type="InterPro" id="IPR011701">
    <property type="entry name" value="MFS"/>
</dbReference>
<feature type="transmembrane region" description="Helical" evidence="6">
    <location>
        <begin position="367"/>
        <end position="391"/>
    </location>
</feature>
<reference evidence="9" key="1">
    <citation type="journal article" date="2019" name="Int. J. Syst. Evol. Microbiol.">
        <title>The Global Catalogue of Microorganisms (GCM) 10K type strain sequencing project: providing services to taxonomists for standard genome sequencing and annotation.</title>
        <authorList>
            <consortium name="The Broad Institute Genomics Platform"/>
            <consortium name="The Broad Institute Genome Sequencing Center for Infectious Disease"/>
            <person name="Wu L."/>
            <person name="Ma J."/>
        </authorList>
    </citation>
    <scope>NUCLEOTIDE SEQUENCE [LARGE SCALE GENOMIC DNA]</scope>
    <source>
        <strain evidence="9">CGMCC 4.7400</strain>
    </source>
</reference>
<evidence type="ECO:0000313" key="9">
    <source>
        <dbReference type="Proteomes" id="UP001597023"/>
    </source>
</evidence>
<evidence type="ECO:0000259" key="7">
    <source>
        <dbReference type="PROSITE" id="PS50850"/>
    </source>
</evidence>
<gene>
    <name evidence="8" type="ORF">ACFQZ6_34130</name>
</gene>
<protein>
    <submittedName>
        <fullName evidence="8">MFS transporter</fullName>
    </submittedName>
</protein>
<feature type="transmembrane region" description="Helical" evidence="6">
    <location>
        <begin position="87"/>
        <end position="110"/>
    </location>
</feature>
<name>A0ABW2WNV4_9ACTN</name>
<evidence type="ECO:0000256" key="1">
    <source>
        <dbReference type="ARBA" id="ARBA00004651"/>
    </source>
</evidence>
<feature type="transmembrane region" description="Helical" evidence="6">
    <location>
        <begin position="56"/>
        <end position="75"/>
    </location>
</feature>
<dbReference type="EMBL" id="JBHTEB010000001">
    <property type="protein sequence ID" value="MFD0319169.1"/>
    <property type="molecule type" value="Genomic_DNA"/>
</dbReference>
<accession>A0ABW2WNV4</accession>
<dbReference type="RefSeq" id="WP_381617387.1">
    <property type="nucleotide sequence ID" value="NZ_JBHTEB010000001.1"/>
</dbReference>
<evidence type="ECO:0000256" key="2">
    <source>
        <dbReference type="ARBA" id="ARBA00022692"/>
    </source>
</evidence>
<evidence type="ECO:0000256" key="3">
    <source>
        <dbReference type="ARBA" id="ARBA00022989"/>
    </source>
</evidence>
<feature type="transmembrane region" description="Helical" evidence="6">
    <location>
        <begin position="146"/>
        <end position="165"/>
    </location>
</feature>
<proteinExistence type="predicted"/>
<dbReference type="InterPro" id="IPR020846">
    <property type="entry name" value="MFS_dom"/>
</dbReference>